<dbReference type="Gene3D" id="3.40.190.10">
    <property type="entry name" value="Periplasmic binding protein-like II"/>
    <property type="match status" value="2"/>
</dbReference>
<keyword evidence="2" id="KW-0479">Metal-binding</keyword>
<sequence>MTRPIKLLFISFLTLFCAACTGAGRTDGPVVLAAASMQEALEEISATWAAQGHSPPLMSFAGSSTLARQLQQGAPADLFISADAAWMDELAAGRLLRDGSRSDLAGNTLVLIAPREADVRVELDDSGSVLAALGDSRLAIADPDAVPAGRYGRSAMMSLDLWDHLRDRLAVAENVRAALAMVERGSATLGVVYATDATASDKVQVVARFNPADHPPIRYPVAVLAASSHTDADAFRAFLDSDAARRILRQHGFTAVQ</sequence>
<reference evidence="5 6" key="1">
    <citation type="submission" date="2023-09" db="EMBL/GenBank/DDBJ databases">
        <authorList>
            <person name="Rey-Velasco X."/>
        </authorList>
    </citation>
    <scope>NUCLEOTIDE SEQUENCE [LARGE SCALE GENOMIC DNA]</scope>
    <source>
        <strain evidence="5 6">F390</strain>
    </source>
</reference>
<keyword evidence="6" id="KW-1185">Reference proteome</keyword>
<keyword evidence="3 4" id="KW-0732">Signal</keyword>
<dbReference type="PANTHER" id="PTHR30632">
    <property type="entry name" value="MOLYBDATE-BINDING PERIPLASMIC PROTEIN"/>
    <property type="match status" value="1"/>
</dbReference>
<accession>A0ABU2ZE67</accession>
<comment type="similarity">
    <text evidence="1">Belongs to the bacterial solute-binding protein ModA family.</text>
</comment>
<dbReference type="InterPro" id="IPR005950">
    <property type="entry name" value="ModA"/>
</dbReference>
<dbReference type="Proteomes" id="UP001259803">
    <property type="component" value="Unassembled WGS sequence"/>
</dbReference>
<dbReference type="PANTHER" id="PTHR30632:SF17">
    <property type="entry name" value="MOLYBDATE-BINDING PROTEIN MODA"/>
    <property type="match status" value="1"/>
</dbReference>
<name>A0ABU2ZE67_9SPHN</name>
<dbReference type="NCBIfam" id="TIGR01256">
    <property type="entry name" value="modA"/>
    <property type="match status" value="1"/>
</dbReference>
<feature type="chain" id="PRO_5046432613" evidence="4">
    <location>
        <begin position="20"/>
        <end position="257"/>
    </location>
</feature>
<comment type="caution">
    <text evidence="5">The sequence shown here is derived from an EMBL/GenBank/DDBJ whole genome shotgun (WGS) entry which is preliminary data.</text>
</comment>
<proteinExistence type="inferred from homology"/>
<dbReference type="SUPFAM" id="SSF53850">
    <property type="entry name" value="Periplasmic binding protein-like II"/>
    <property type="match status" value="1"/>
</dbReference>
<evidence type="ECO:0000313" key="6">
    <source>
        <dbReference type="Proteomes" id="UP001259803"/>
    </source>
</evidence>
<dbReference type="RefSeq" id="WP_311339457.1">
    <property type="nucleotide sequence ID" value="NZ_JAVRHS010000001.1"/>
</dbReference>
<evidence type="ECO:0000256" key="3">
    <source>
        <dbReference type="ARBA" id="ARBA00022729"/>
    </source>
</evidence>
<evidence type="ECO:0000256" key="2">
    <source>
        <dbReference type="ARBA" id="ARBA00022723"/>
    </source>
</evidence>
<evidence type="ECO:0000313" key="5">
    <source>
        <dbReference type="EMBL" id="MDT0574899.1"/>
    </source>
</evidence>
<evidence type="ECO:0000256" key="1">
    <source>
        <dbReference type="ARBA" id="ARBA00009175"/>
    </source>
</evidence>
<dbReference type="EMBL" id="JAVRHS010000001">
    <property type="protein sequence ID" value="MDT0574899.1"/>
    <property type="molecule type" value="Genomic_DNA"/>
</dbReference>
<organism evidence="5 6">
    <name type="scientific">Croceicoccus esteveae</name>
    <dbReference type="NCBI Taxonomy" id="3075597"/>
    <lineage>
        <taxon>Bacteria</taxon>
        <taxon>Pseudomonadati</taxon>
        <taxon>Pseudomonadota</taxon>
        <taxon>Alphaproteobacteria</taxon>
        <taxon>Sphingomonadales</taxon>
        <taxon>Erythrobacteraceae</taxon>
        <taxon>Croceicoccus</taxon>
    </lineage>
</organism>
<evidence type="ECO:0000256" key="4">
    <source>
        <dbReference type="SAM" id="SignalP"/>
    </source>
</evidence>
<feature type="signal peptide" evidence="4">
    <location>
        <begin position="1"/>
        <end position="19"/>
    </location>
</feature>
<protein>
    <submittedName>
        <fullName evidence="5">Molybdate ABC transporter substrate-binding protein</fullName>
    </submittedName>
</protein>
<gene>
    <name evidence="5" type="primary">modA</name>
    <name evidence="5" type="ORF">RM533_01725</name>
</gene>
<dbReference type="Pfam" id="PF13531">
    <property type="entry name" value="SBP_bac_11"/>
    <property type="match status" value="1"/>
</dbReference>
<dbReference type="PIRSF" id="PIRSF004846">
    <property type="entry name" value="ModA"/>
    <property type="match status" value="1"/>
</dbReference>
<dbReference type="InterPro" id="IPR050682">
    <property type="entry name" value="ModA/WtpA"/>
</dbReference>